<dbReference type="Proteomes" id="UP001596016">
    <property type="component" value="Unassembled WGS sequence"/>
</dbReference>
<evidence type="ECO:0000256" key="1">
    <source>
        <dbReference type="SAM" id="MobiDB-lite"/>
    </source>
</evidence>
<proteinExistence type="predicted"/>
<feature type="signal peptide" evidence="2">
    <location>
        <begin position="1"/>
        <end position="25"/>
    </location>
</feature>
<dbReference type="InterPro" id="IPR036909">
    <property type="entry name" value="Cyt_c-like_dom_sf"/>
</dbReference>
<feature type="chain" id="PRO_5045063040" evidence="2">
    <location>
        <begin position="26"/>
        <end position="123"/>
    </location>
</feature>
<keyword evidence="4" id="KW-1185">Reference proteome</keyword>
<dbReference type="EMBL" id="JBHSLL010000044">
    <property type="protein sequence ID" value="MFC5386794.1"/>
    <property type="molecule type" value="Genomic_DNA"/>
</dbReference>
<evidence type="ECO:0000256" key="2">
    <source>
        <dbReference type="SAM" id="SignalP"/>
    </source>
</evidence>
<gene>
    <name evidence="3" type="ORF">ACFPLB_12570</name>
</gene>
<sequence length="123" mass="13733">MYYRLLLKAAITIAAVAGFSLPAAAQATGYDPMRPVMPLPGASAQPEGNPEFDGLIDGPGAEETFYMCSACHSIALVRQQRLTDARWDYLWRWMIEEQGMADGGEELRETILSYLKKHYSSER</sequence>
<dbReference type="RefSeq" id="WP_378230124.1">
    <property type="nucleotide sequence ID" value="NZ_JBHSLL010000044.1"/>
</dbReference>
<evidence type="ECO:0000313" key="4">
    <source>
        <dbReference type="Proteomes" id="UP001596016"/>
    </source>
</evidence>
<name>A0ABW0H0B7_9HYPH</name>
<feature type="region of interest" description="Disordered" evidence="1">
    <location>
        <begin position="36"/>
        <end position="55"/>
    </location>
</feature>
<organism evidence="3 4">
    <name type="scientific">Aquamicrobium segne</name>
    <dbReference type="NCBI Taxonomy" id="469547"/>
    <lineage>
        <taxon>Bacteria</taxon>
        <taxon>Pseudomonadati</taxon>
        <taxon>Pseudomonadota</taxon>
        <taxon>Alphaproteobacteria</taxon>
        <taxon>Hyphomicrobiales</taxon>
        <taxon>Phyllobacteriaceae</taxon>
        <taxon>Aquamicrobium</taxon>
    </lineage>
</organism>
<evidence type="ECO:0000313" key="3">
    <source>
        <dbReference type="EMBL" id="MFC5386794.1"/>
    </source>
</evidence>
<dbReference type="SUPFAM" id="SSF46626">
    <property type="entry name" value="Cytochrome c"/>
    <property type="match status" value="1"/>
</dbReference>
<dbReference type="Gene3D" id="1.10.760.10">
    <property type="entry name" value="Cytochrome c-like domain"/>
    <property type="match status" value="1"/>
</dbReference>
<keyword evidence="2" id="KW-0732">Signal</keyword>
<accession>A0ABW0H0B7</accession>
<comment type="caution">
    <text evidence="3">The sequence shown here is derived from an EMBL/GenBank/DDBJ whole genome shotgun (WGS) entry which is preliminary data.</text>
</comment>
<protein>
    <submittedName>
        <fullName evidence="3">Uncharacterized protein</fullName>
    </submittedName>
</protein>
<reference evidence="4" key="1">
    <citation type="journal article" date="2019" name="Int. J. Syst. Evol. Microbiol.">
        <title>The Global Catalogue of Microorganisms (GCM) 10K type strain sequencing project: providing services to taxonomists for standard genome sequencing and annotation.</title>
        <authorList>
            <consortium name="The Broad Institute Genomics Platform"/>
            <consortium name="The Broad Institute Genome Sequencing Center for Infectious Disease"/>
            <person name="Wu L."/>
            <person name="Ma J."/>
        </authorList>
    </citation>
    <scope>NUCLEOTIDE SEQUENCE [LARGE SCALE GENOMIC DNA]</scope>
    <source>
        <strain evidence="4">CGMCC 4.1415</strain>
    </source>
</reference>